<dbReference type="Gene3D" id="2.60.120.10">
    <property type="entry name" value="Jelly Rolls"/>
    <property type="match status" value="1"/>
</dbReference>
<dbReference type="Proteomes" id="UP000186817">
    <property type="component" value="Unassembled WGS sequence"/>
</dbReference>
<dbReference type="InterPro" id="IPR018490">
    <property type="entry name" value="cNMP-bd_dom_sf"/>
</dbReference>
<dbReference type="PROSITE" id="PS50042">
    <property type="entry name" value="CNMP_BINDING_3"/>
    <property type="match status" value="1"/>
</dbReference>
<dbReference type="GO" id="GO:0016301">
    <property type="term" value="F:kinase activity"/>
    <property type="evidence" value="ECO:0007669"/>
    <property type="project" value="UniProtKB-KW"/>
</dbReference>
<dbReference type="GO" id="GO:0030552">
    <property type="term" value="F:cAMP binding"/>
    <property type="evidence" value="ECO:0007669"/>
    <property type="project" value="TreeGrafter"/>
</dbReference>
<dbReference type="CDD" id="cd00038">
    <property type="entry name" value="CAP_ED"/>
    <property type="match status" value="1"/>
</dbReference>
<keyword evidence="3" id="KW-1185">Reference proteome</keyword>
<reference evidence="2 3" key="1">
    <citation type="submission" date="2016-02" db="EMBL/GenBank/DDBJ databases">
        <title>Genome analysis of coral dinoflagellate symbionts highlights evolutionary adaptations to a symbiotic lifestyle.</title>
        <authorList>
            <person name="Aranda M."/>
            <person name="Li Y."/>
            <person name="Liew Y.J."/>
            <person name="Baumgarten S."/>
            <person name="Simakov O."/>
            <person name="Wilson M."/>
            <person name="Piel J."/>
            <person name="Ashoor H."/>
            <person name="Bougouffa S."/>
            <person name="Bajic V.B."/>
            <person name="Ryu T."/>
            <person name="Ravasi T."/>
            <person name="Bayer T."/>
            <person name="Micklem G."/>
            <person name="Kim H."/>
            <person name="Bhak J."/>
            <person name="Lajeunesse T.C."/>
            <person name="Voolstra C.R."/>
        </authorList>
    </citation>
    <scope>NUCLEOTIDE SEQUENCE [LARGE SCALE GENOMIC DNA]</scope>
    <source>
        <strain evidence="2 3">CCMP2467</strain>
    </source>
</reference>
<dbReference type="EMBL" id="LSRX01000015">
    <property type="protein sequence ID" value="OLQ14469.1"/>
    <property type="molecule type" value="Genomic_DNA"/>
</dbReference>
<dbReference type="PANTHER" id="PTHR11635:SF152">
    <property type="entry name" value="CAMP-DEPENDENT PROTEIN KINASE TYPE I REGULATORY SUBUNIT-RELATED"/>
    <property type="match status" value="1"/>
</dbReference>
<dbReference type="SUPFAM" id="SSF51206">
    <property type="entry name" value="cAMP-binding domain-like"/>
    <property type="match status" value="1"/>
</dbReference>
<evidence type="ECO:0000259" key="1">
    <source>
        <dbReference type="PROSITE" id="PS50042"/>
    </source>
</evidence>
<dbReference type="GO" id="GO:0034236">
    <property type="term" value="F:protein kinase A catalytic subunit binding"/>
    <property type="evidence" value="ECO:0007669"/>
    <property type="project" value="TreeGrafter"/>
</dbReference>
<sequence>MQDGTALGSILVWNRIGPGGSFGELALIYFAPRAATVEATEKATVWVIDRGNFKKILAKSADELEGEYLKLLDKVELLSPLKLAGQ</sequence>
<dbReference type="InterPro" id="IPR018488">
    <property type="entry name" value="cNMP-bd_CS"/>
</dbReference>
<accession>A0A1Q9F4D0</accession>
<dbReference type="GO" id="GO:0005829">
    <property type="term" value="C:cytosol"/>
    <property type="evidence" value="ECO:0007669"/>
    <property type="project" value="TreeGrafter"/>
</dbReference>
<protein>
    <submittedName>
        <fullName evidence="2">cAMP-dependent protein kinase regulatory subunit</fullName>
    </submittedName>
</protein>
<gene>
    <name evidence="2" type="primary">pkaR</name>
    <name evidence="2" type="ORF">AK812_SmicGene1405</name>
</gene>
<keyword evidence="2" id="KW-0808">Transferase</keyword>
<comment type="caution">
    <text evidence="2">The sequence shown here is derived from an EMBL/GenBank/DDBJ whole genome shotgun (WGS) entry which is preliminary data.</text>
</comment>
<keyword evidence="2" id="KW-0418">Kinase</keyword>
<name>A0A1Q9F4D0_SYMMI</name>
<dbReference type="PANTHER" id="PTHR11635">
    <property type="entry name" value="CAMP-DEPENDENT PROTEIN KINASE REGULATORY CHAIN"/>
    <property type="match status" value="1"/>
</dbReference>
<proteinExistence type="predicted"/>
<dbReference type="PROSITE" id="PS00889">
    <property type="entry name" value="CNMP_BINDING_2"/>
    <property type="match status" value="1"/>
</dbReference>
<feature type="domain" description="Cyclic nucleotide-binding" evidence="1">
    <location>
        <begin position="1"/>
        <end position="74"/>
    </location>
</feature>
<dbReference type="InterPro" id="IPR050503">
    <property type="entry name" value="cAMP-dep_PK_reg_su-like"/>
</dbReference>
<dbReference type="InterPro" id="IPR014710">
    <property type="entry name" value="RmlC-like_jellyroll"/>
</dbReference>
<organism evidence="2 3">
    <name type="scientific">Symbiodinium microadriaticum</name>
    <name type="common">Dinoflagellate</name>
    <name type="synonym">Zooxanthella microadriatica</name>
    <dbReference type="NCBI Taxonomy" id="2951"/>
    <lineage>
        <taxon>Eukaryota</taxon>
        <taxon>Sar</taxon>
        <taxon>Alveolata</taxon>
        <taxon>Dinophyceae</taxon>
        <taxon>Suessiales</taxon>
        <taxon>Symbiodiniaceae</taxon>
        <taxon>Symbiodinium</taxon>
    </lineage>
</organism>
<dbReference type="Pfam" id="PF00027">
    <property type="entry name" value="cNMP_binding"/>
    <property type="match status" value="1"/>
</dbReference>
<dbReference type="GO" id="GO:0004862">
    <property type="term" value="F:cAMP-dependent protein kinase inhibitor activity"/>
    <property type="evidence" value="ECO:0007669"/>
    <property type="project" value="TreeGrafter"/>
</dbReference>
<dbReference type="InterPro" id="IPR000595">
    <property type="entry name" value="cNMP-bd_dom"/>
</dbReference>
<dbReference type="GO" id="GO:0005952">
    <property type="term" value="C:cAMP-dependent protein kinase complex"/>
    <property type="evidence" value="ECO:0007669"/>
    <property type="project" value="InterPro"/>
</dbReference>
<evidence type="ECO:0000313" key="3">
    <source>
        <dbReference type="Proteomes" id="UP000186817"/>
    </source>
</evidence>
<dbReference type="OrthoDB" id="434564at2759"/>
<evidence type="ECO:0000313" key="2">
    <source>
        <dbReference type="EMBL" id="OLQ14469.1"/>
    </source>
</evidence>
<dbReference type="AlphaFoldDB" id="A0A1Q9F4D0"/>